<evidence type="ECO:0000313" key="2">
    <source>
        <dbReference type="EMBL" id="EJK54888.1"/>
    </source>
</evidence>
<keyword evidence="3" id="KW-1185">Reference proteome</keyword>
<evidence type="ECO:0000313" key="3">
    <source>
        <dbReference type="Proteomes" id="UP000266841"/>
    </source>
</evidence>
<dbReference type="EMBL" id="AGNL01035120">
    <property type="protein sequence ID" value="EJK54888.1"/>
    <property type="molecule type" value="Genomic_DNA"/>
</dbReference>
<feature type="compositionally biased region" description="Low complexity" evidence="1">
    <location>
        <begin position="35"/>
        <end position="53"/>
    </location>
</feature>
<accession>K0RMC7</accession>
<protein>
    <submittedName>
        <fullName evidence="2">Uncharacterized protein</fullName>
    </submittedName>
</protein>
<comment type="caution">
    <text evidence="2">The sequence shown here is derived from an EMBL/GenBank/DDBJ whole genome shotgun (WGS) entry which is preliminary data.</text>
</comment>
<proteinExistence type="predicted"/>
<organism evidence="2 3">
    <name type="scientific">Thalassiosira oceanica</name>
    <name type="common">Marine diatom</name>
    <dbReference type="NCBI Taxonomy" id="159749"/>
    <lineage>
        <taxon>Eukaryota</taxon>
        <taxon>Sar</taxon>
        <taxon>Stramenopiles</taxon>
        <taxon>Ochrophyta</taxon>
        <taxon>Bacillariophyta</taxon>
        <taxon>Coscinodiscophyceae</taxon>
        <taxon>Thalassiosirophycidae</taxon>
        <taxon>Thalassiosirales</taxon>
        <taxon>Thalassiosiraceae</taxon>
        <taxon>Thalassiosira</taxon>
    </lineage>
</organism>
<name>K0RMC7_THAOC</name>
<sequence length="224" mass="23819">STNALAPAAVPPPAAAAAAAAPPRSAGPRTAGSIAAARASAAAPDDVPSAAAAGRQSDDSNKDEEMMEVDPAAVMPEVNRKLSASLKNEVDKRWDETEADGEERWSPGGKHDRGEKPRAKRRRRESDVDISEEKATRTVRVVSTDKHLRNELGRGVVSVHLRDTNIGHIDGHFLDVDEVPVLSCFPATISFDHDPSTGQPILSVSTRRDEASFTAYDGSPSIEP</sequence>
<reference evidence="2 3" key="1">
    <citation type="journal article" date="2012" name="Genome Biol.">
        <title>Genome and low-iron response of an oceanic diatom adapted to chronic iron limitation.</title>
        <authorList>
            <person name="Lommer M."/>
            <person name="Specht M."/>
            <person name="Roy A.S."/>
            <person name="Kraemer L."/>
            <person name="Andreson R."/>
            <person name="Gutowska M.A."/>
            <person name="Wolf J."/>
            <person name="Bergner S.V."/>
            <person name="Schilhabel M.B."/>
            <person name="Klostermeier U.C."/>
            <person name="Beiko R.G."/>
            <person name="Rosenstiel P."/>
            <person name="Hippler M."/>
            <person name="Laroche J."/>
        </authorList>
    </citation>
    <scope>NUCLEOTIDE SEQUENCE [LARGE SCALE GENOMIC DNA]</scope>
    <source>
        <strain evidence="2 3">CCMP1005</strain>
    </source>
</reference>
<feature type="compositionally biased region" description="Basic and acidic residues" evidence="1">
    <location>
        <begin position="88"/>
        <end position="117"/>
    </location>
</feature>
<dbReference type="AlphaFoldDB" id="K0RMC7"/>
<feature type="region of interest" description="Disordered" evidence="1">
    <location>
        <begin position="1"/>
        <end position="132"/>
    </location>
</feature>
<dbReference type="Proteomes" id="UP000266841">
    <property type="component" value="Unassembled WGS sequence"/>
</dbReference>
<feature type="non-terminal residue" evidence="2">
    <location>
        <position position="1"/>
    </location>
</feature>
<gene>
    <name evidence="2" type="ORF">THAOC_25445</name>
</gene>
<evidence type="ECO:0000256" key="1">
    <source>
        <dbReference type="SAM" id="MobiDB-lite"/>
    </source>
</evidence>